<reference evidence="8" key="1">
    <citation type="submission" date="2017-02" db="EMBL/GenBank/DDBJ databases">
        <authorList>
            <person name="Tafer H."/>
            <person name="Lopandic K."/>
        </authorList>
    </citation>
    <scope>NUCLEOTIDE SEQUENCE [LARGE SCALE GENOMIC DNA]</scope>
    <source>
        <strain evidence="8">CBS 366.77</strain>
    </source>
</reference>
<organism evidence="7 8">
    <name type="scientific">Aspergillus sclerotialis</name>
    <dbReference type="NCBI Taxonomy" id="2070753"/>
    <lineage>
        <taxon>Eukaryota</taxon>
        <taxon>Fungi</taxon>
        <taxon>Dikarya</taxon>
        <taxon>Ascomycota</taxon>
        <taxon>Pezizomycotina</taxon>
        <taxon>Eurotiomycetes</taxon>
        <taxon>Eurotiomycetidae</taxon>
        <taxon>Eurotiales</taxon>
        <taxon>Aspergillaceae</taxon>
        <taxon>Aspergillus</taxon>
        <taxon>Aspergillus subgen. Polypaecilum</taxon>
    </lineage>
</organism>
<feature type="domain" description="Xylanolytic transcriptional activator regulatory" evidence="6">
    <location>
        <begin position="260"/>
        <end position="334"/>
    </location>
</feature>
<keyword evidence="5" id="KW-1133">Transmembrane helix</keyword>
<dbReference type="InterPro" id="IPR007219">
    <property type="entry name" value="XnlR_reg_dom"/>
</dbReference>
<keyword evidence="3" id="KW-0539">Nucleus</keyword>
<dbReference type="SMART" id="SM00906">
    <property type="entry name" value="Fungal_trans"/>
    <property type="match status" value="1"/>
</dbReference>
<feature type="transmembrane region" description="Helical" evidence="5">
    <location>
        <begin position="491"/>
        <end position="510"/>
    </location>
</feature>
<dbReference type="EMBL" id="MVGC01000219">
    <property type="protein sequence ID" value="RJE21568.1"/>
    <property type="molecule type" value="Genomic_DNA"/>
</dbReference>
<evidence type="ECO:0000256" key="4">
    <source>
        <dbReference type="SAM" id="MobiDB-lite"/>
    </source>
</evidence>
<dbReference type="PANTHER" id="PTHR47424">
    <property type="entry name" value="REGULATORY PROTEIN GAL4"/>
    <property type="match status" value="1"/>
</dbReference>
<evidence type="ECO:0000256" key="5">
    <source>
        <dbReference type="SAM" id="Phobius"/>
    </source>
</evidence>
<keyword evidence="2" id="KW-0804">Transcription</keyword>
<keyword evidence="1" id="KW-0805">Transcription regulation</keyword>
<dbReference type="Pfam" id="PF04082">
    <property type="entry name" value="Fungal_trans"/>
    <property type="match status" value="1"/>
</dbReference>
<evidence type="ECO:0000256" key="2">
    <source>
        <dbReference type="ARBA" id="ARBA00023163"/>
    </source>
</evidence>
<dbReference type="InterPro" id="IPR051127">
    <property type="entry name" value="Fungal_SecMet_Regulators"/>
</dbReference>
<evidence type="ECO:0000313" key="7">
    <source>
        <dbReference type="EMBL" id="RJE21568.1"/>
    </source>
</evidence>
<keyword evidence="8" id="KW-1185">Reference proteome</keyword>
<feature type="region of interest" description="Disordered" evidence="4">
    <location>
        <begin position="27"/>
        <end position="76"/>
    </location>
</feature>
<feature type="compositionally biased region" description="Low complexity" evidence="4">
    <location>
        <begin position="45"/>
        <end position="54"/>
    </location>
</feature>
<evidence type="ECO:0000256" key="1">
    <source>
        <dbReference type="ARBA" id="ARBA00023015"/>
    </source>
</evidence>
<keyword evidence="5" id="KW-0812">Transmembrane</keyword>
<dbReference type="GO" id="GO:0006351">
    <property type="term" value="P:DNA-templated transcription"/>
    <property type="evidence" value="ECO:0007669"/>
    <property type="project" value="InterPro"/>
</dbReference>
<evidence type="ECO:0000256" key="3">
    <source>
        <dbReference type="ARBA" id="ARBA00023242"/>
    </source>
</evidence>
<dbReference type="GO" id="GO:0000978">
    <property type="term" value="F:RNA polymerase II cis-regulatory region sequence-specific DNA binding"/>
    <property type="evidence" value="ECO:0007669"/>
    <property type="project" value="TreeGrafter"/>
</dbReference>
<dbReference type="PANTHER" id="PTHR47424:SF2">
    <property type="entry name" value="TRANSCRIPTION FACTOR DOMAIN-CONTAINING PROTEIN-RELATED"/>
    <property type="match status" value="1"/>
</dbReference>
<gene>
    <name evidence="7" type="ORF">PHISCL_06088</name>
</gene>
<dbReference type="GO" id="GO:0000435">
    <property type="term" value="P:positive regulation of transcription from RNA polymerase II promoter by galactose"/>
    <property type="evidence" value="ECO:0007669"/>
    <property type="project" value="TreeGrafter"/>
</dbReference>
<dbReference type="CDD" id="cd12148">
    <property type="entry name" value="fungal_TF_MHR"/>
    <property type="match status" value="1"/>
</dbReference>
<evidence type="ECO:0000313" key="8">
    <source>
        <dbReference type="Proteomes" id="UP000266188"/>
    </source>
</evidence>
<sequence>MTSTRDAQSYAAFETALGRLFPGGDLDSTLHSLLQDQRPQPKPGPSSSRPQRPSAVKHEDDEAEASPEALPQRADGFDWAEKEITLGNLADGMAALSIKPEGTGYFGSSSSVVPLRALLKHGFDFNIPTSSIPDAGRVPLKSQLLSSAPSGLIEQAFMDAYFQNYHSSYPFIHEASFRSQFYEQSPRPHGLAWQILLNIILALGAWSIGDDNSDLDITFYREARATLQQVSVFETGNLTLVQALLLLSNYAQKRNKPNTGWNFLGLAVRMAMSLGLHKELPGWNISLLQREIRRRLWWGVYIFDSGAAKTFGRPILLPEDSVMDVRHVLNIHDEALTPTTTVLPTETPGPTLYTGLIAQAKFHLLTNTVYQRLISSPFPTPEETLNLQKPMDDWYTSLPAYFKQPTTSAEDTDTFTLVRSRLMWRDWNLRILLYRPILLRWASRRWEPRQEETEEEDPLEMECRMRCLQNARLTISSISVYMDNYICTRLCAWYILYFLFQAALIPIIFLTTNPTDPDASSWLRDVRTTKSLLSHPSLSNNQLATRCFEVIDRLCSAAFSSHREEGQPQILTQFPDSLFGDASLGARFADIDQEFNGGGMDFSEWINFTPQGDLG</sequence>
<keyword evidence="5" id="KW-0472">Membrane</keyword>
<evidence type="ECO:0000259" key="6">
    <source>
        <dbReference type="SMART" id="SM00906"/>
    </source>
</evidence>
<dbReference type="Proteomes" id="UP000266188">
    <property type="component" value="Unassembled WGS sequence"/>
</dbReference>
<proteinExistence type="predicted"/>
<name>A0A3A2ZEI1_9EURO</name>
<dbReference type="GO" id="GO:0005634">
    <property type="term" value="C:nucleus"/>
    <property type="evidence" value="ECO:0007669"/>
    <property type="project" value="TreeGrafter"/>
</dbReference>
<dbReference type="GO" id="GO:0008270">
    <property type="term" value="F:zinc ion binding"/>
    <property type="evidence" value="ECO:0007669"/>
    <property type="project" value="InterPro"/>
</dbReference>
<dbReference type="OrthoDB" id="2283488at2759"/>
<comment type="caution">
    <text evidence="7">The sequence shown here is derived from an EMBL/GenBank/DDBJ whole genome shotgun (WGS) entry which is preliminary data.</text>
</comment>
<accession>A0A3A2ZEI1</accession>
<dbReference type="GO" id="GO:0000981">
    <property type="term" value="F:DNA-binding transcription factor activity, RNA polymerase II-specific"/>
    <property type="evidence" value="ECO:0007669"/>
    <property type="project" value="TreeGrafter"/>
</dbReference>
<dbReference type="AlphaFoldDB" id="A0A3A2ZEI1"/>
<protein>
    <submittedName>
        <fullName evidence="7">Regulatory protein</fullName>
    </submittedName>
</protein>